<reference evidence="1" key="1">
    <citation type="submission" date="2023-04" db="EMBL/GenBank/DDBJ databases">
        <title>Draft Genome sequencing of Naganishia species isolated from polar environments using Oxford Nanopore Technology.</title>
        <authorList>
            <person name="Leo P."/>
            <person name="Venkateswaran K."/>
        </authorList>
    </citation>
    <scope>NUCLEOTIDE SEQUENCE</scope>
    <source>
        <strain evidence="1">MNA-CCFEE 5262</strain>
    </source>
</reference>
<keyword evidence="2" id="KW-1185">Reference proteome</keyword>
<name>A0ACC2VUV5_9TREE</name>
<dbReference type="Proteomes" id="UP001230649">
    <property type="component" value="Unassembled WGS sequence"/>
</dbReference>
<organism evidence="1 2">
    <name type="scientific">Naganishia adeliensis</name>
    <dbReference type="NCBI Taxonomy" id="92952"/>
    <lineage>
        <taxon>Eukaryota</taxon>
        <taxon>Fungi</taxon>
        <taxon>Dikarya</taxon>
        <taxon>Basidiomycota</taxon>
        <taxon>Agaricomycotina</taxon>
        <taxon>Tremellomycetes</taxon>
        <taxon>Filobasidiales</taxon>
        <taxon>Filobasidiaceae</taxon>
        <taxon>Naganishia</taxon>
    </lineage>
</organism>
<evidence type="ECO:0000313" key="2">
    <source>
        <dbReference type="Proteomes" id="UP001230649"/>
    </source>
</evidence>
<accession>A0ACC2VUV5</accession>
<protein>
    <submittedName>
        <fullName evidence="1">Uncharacterized protein</fullName>
    </submittedName>
</protein>
<dbReference type="EMBL" id="JASBWS010000061">
    <property type="protein sequence ID" value="KAJ9102921.1"/>
    <property type="molecule type" value="Genomic_DNA"/>
</dbReference>
<gene>
    <name evidence="1" type="ORF">QFC20_004887</name>
</gene>
<sequence length="152" mass="16725">MRFTAAIISASALASIGVQSAPSPQEVSAEKWGGQSLPEPARTCKCEPPKTPTPRPPSPPPQRKCVDYCVFYNWDLSQNTGGPTQPKDLDGCAKDSANFHPDSDAAVFYNGFCYIKNTKDVTSQNFYYSHGRQLIIQGKCEDLKKNYKCKLA</sequence>
<comment type="caution">
    <text evidence="1">The sequence shown here is derived from an EMBL/GenBank/DDBJ whole genome shotgun (WGS) entry which is preliminary data.</text>
</comment>
<evidence type="ECO:0000313" key="1">
    <source>
        <dbReference type="EMBL" id="KAJ9102921.1"/>
    </source>
</evidence>
<proteinExistence type="predicted"/>